<dbReference type="EMBL" id="BAAARV010000021">
    <property type="protein sequence ID" value="GAA2342169.1"/>
    <property type="molecule type" value="Genomic_DNA"/>
</dbReference>
<proteinExistence type="predicted"/>
<evidence type="ECO:0000313" key="2">
    <source>
        <dbReference type="EMBL" id="GAA2342169.1"/>
    </source>
</evidence>
<sequence length="71" mass="7429">MSVRAQRGLQHDPQYGQVVLGDGLSGRGPQRVVLDLVQAEAHGGDCRSGGAQRRRPAVVLPATIAPASMGR</sequence>
<feature type="region of interest" description="Disordered" evidence="1">
    <location>
        <begin position="1"/>
        <end position="22"/>
    </location>
</feature>
<evidence type="ECO:0000256" key="1">
    <source>
        <dbReference type="SAM" id="MobiDB-lite"/>
    </source>
</evidence>
<organism evidence="2 3">
    <name type="scientific">Dactylosporangium salmoneum</name>
    <dbReference type="NCBI Taxonomy" id="53361"/>
    <lineage>
        <taxon>Bacteria</taxon>
        <taxon>Bacillati</taxon>
        <taxon>Actinomycetota</taxon>
        <taxon>Actinomycetes</taxon>
        <taxon>Micromonosporales</taxon>
        <taxon>Micromonosporaceae</taxon>
        <taxon>Dactylosporangium</taxon>
    </lineage>
</organism>
<comment type="caution">
    <text evidence="2">The sequence shown here is derived from an EMBL/GenBank/DDBJ whole genome shotgun (WGS) entry which is preliminary data.</text>
</comment>
<name>A0ABP5SZB5_9ACTN</name>
<reference evidence="3" key="1">
    <citation type="journal article" date="2019" name="Int. J. Syst. Evol. Microbiol.">
        <title>The Global Catalogue of Microorganisms (GCM) 10K type strain sequencing project: providing services to taxonomists for standard genome sequencing and annotation.</title>
        <authorList>
            <consortium name="The Broad Institute Genomics Platform"/>
            <consortium name="The Broad Institute Genome Sequencing Center for Infectious Disease"/>
            <person name="Wu L."/>
            <person name="Ma J."/>
        </authorList>
    </citation>
    <scope>NUCLEOTIDE SEQUENCE [LARGE SCALE GENOMIC DNA]</scope>
    <source>
        <strain evidence="3">JCM 3272</strain>
    </source>
</reference>
<gene>
    <name evidence="2" type="ORF">GCM10010170_026170</name>
</gene>
<keyword evidence="3" id="KW-1185">Reference proteome</keyword>
<protein>
    <submittedName>
        <fullName evidence="2">Uncharacterized protein</fullName>
    </submittedName>
</protein>
<evidence type="ECO:0000313" key="3">
    <source>
        <dbReference type="Proteomes" id="UP001501444"/>
    </source>
</evidence>
<dbReference type="Proteomes" id="UP001501444">
    <property type="component" value="Unassembled WGS sequence"/>
</dbReference>
<accession>A0ABP5SZB5</accession>